<evidence type="ECO:0000256" key="1">
    <source>
        <dbReference type="SAM" id="MobiDB-lite"/>
    </source>
</evidence>
<feature type="compositionally biased region" description="Low complexity" evidence="1">
    <location>
        <begin position="94"/>
        <end position="109"/>
    </location>
</feature>
<feature type="compositionally biased region" description="Low complexity" evidence="1">
    <location>
        <begin position="224"/>
        <end position="240"/>
    </location>
</feature>
<accession>A0A0B7NSV8</accession>
<dbReference type="OrthoDB" id="21418at2759"/>
<feature type="compositionally biased region" description="Polar residues" evidence="1">
    <location>
        <begin position="241"/>
        <end position="251"/>
    </location>
</feature>
<feature type="region of interest" description="Disordered" evidence="1">
    <location>
        <begin position="224"/>
        <end position="251"/>
    </location>
</feature>
<evidence type="ECO:0000313" key="3">
    <source>
        <dbReference type="Proteomes" id="UP000054107"/>
    </source>
</evidence>
<dbReference type="PANTHER" id="PTHR38645:SF1">
    <property type="entry name" value="YALI0F12243P"/>
    <property type="match status" value="1"/>
</dbReference>
<dbReference type="Proteomes" id="UP000054107">
    <property type="component" value="Unassembled WGS sequence"/>
</dbReference>
<organism evidence="2 3">
    <name type="scientific">Parasitella parasitica</name>
    <dbReference type="NCBI Taxonomy" id="35722"/>
    <lineage>
        <taxon>Eukaryota</taxon>
        <taxon>Fungi</taxon>
        <taxon>Fungi incertae sedis</taxon>
        <taxon>Mucoromycota</taxon>
        <taxon>Mucoromycotina</taxon>
        <taxon>Mucoromycetes</taxon>
        <taxon>Mucorales</taxon>
        <taxon>Mucorineae</taxon>
        <taxon>Mucoraceae</taxon>
        <taxon>Parasitella</taxon>
    </lineage>
</organism>
<name>A0A0B7NSV8_9FUNG</name>
<keyword evidence="3" id="KW-1185">Reference proteome</keyword>
<gene>
    <name evidence="2" type="primary">PARPA_12354.1 scaffold 44939</name>
</gene>
<dbReference type="PANTHER" id="PTHR38645">
    <property type="entry name" value="CHROMOSOME 9, WHOLE GENOME SHOTGUN SEQUENCE"/>
    <property type="match status" value="1"/>
</dbReference>
<evidence type="ECO:0000313" key="2">
    <source>
        <dbReference type="EMBL" id="CEP18054.1"/>
    </source>
</evidence>
<reference evidence="2 3" key="1">
    <citation type="submission" date="2014-09" db="EMBL/GenBank/DDBJ databases">
        <authorList>
            <person name="Ellenberger Sabrina"/>
        </authorList>
    </citation>
    <scope>NUCLEOTIDE SEQUENCE [LARGE SCALE GENOMIC DNA]</scope>
    <source>
        <strain evidence="2 3">CBS 412.66</strain>
    </source>
</reference>
<protein>
    <submittedName>
        <fullName evidence="2">Uncharacterized protein</fullName>
    </submittedName>
</protein>
<proteinExistence type="predicted"/>
<sequence length="251" mass="28797">MEGNQQQNNIMDSFESTENALMDSFKAAALKVTTLYKDSLVQNRKSYAAGYQQALQDLYEFISAQPENGFIPVQDVLCFARQKNNQLTSEMGGSATVSPPTTATSTSPPVVQQHRLQQQMDEIPQQQKAVTTNPFQIDPYSQFTFTHDIVPLSHSRTMDGVWDQATNISSTEGFKRKLMPTELPFMGRSINLDAWYDQQPPLKRGRLRREEQIQLQLQQQQIQQQQQLMQQQQQQQQQQQNNAHSSQFQQP</sequence>
<dbReference type="EMBL" id="LN733737">
    <property type="protein sequence ID" value="CEP18054.1"/>
    <property type="molecule type" value="Genomic_DNA"/>
</dbReference>
<dbReference type="AlphaFoldDB" id="A0A0B7NSV8"/>
<feature type="region of interest" description="Disordered" evidence="1">
    <location>
        <begin position="89"/>
        <end position="109"/>
    </location>
</feature>